<dbReference type="NCBIfam" id="NF009760">
    <property type="entry name" value="PRK13261.2-6"/>
    <property type="match status" value="1"/>
</dbReference>
<dbReference type="GO" id="GO:0016151">
    <property type="term" value="F:nickel cation binding"/>
    <property type="evidence" value="ECO:0007669"/>
    <property type="project" value="UniProtKB-UniRule"/>
</dbReference>
<protein>
    <recommendedName>
        <fullName evidence="5">Urease accessory protein UreE</fullName>
    </recommendedName>
</protein>
<evidence type="ECO:0000313" key="8">
    <source>
        <dbReference type="EMBL" id="AYG60126.1"/>
    </source>
</evidence>
<dbReference type="GO" id="GO:0065003">
    <property type="term" value="P:protein-containing complex assembly"/>
    <property type="evidence" value="ECO:0007669"/>
    <property type="project" value="InterPro"/>
</dbReference>
<keyword evidence="2 5" id="KW-0963">Cytoplasm</keyword>
<evidence type="ECO:0000256" key="2">
    <source>
        <dbReference type="ARBA" id="ARBA00022490"/>
    </source>
</evidence>
<organism evidence="8 9">
    <name type="scientific">Rhizobium jaguaris</name>
    <dbReference type="NCBI Taxonomy" id="1312183"/>
    <lineage>
        <taxon>Bacteria</taxon>
        <taxon>Pseudomonadati</taxon>
        <taxon>Pseudomonadota</taxon>
        <taxon>Alphaproteobacteria</taxon>
        <taxon>Hyphomicrobiales</taxon>
        <taxon>Rhizobiaceae</taxon>
        <taxon>Rhizobium/Agrobacterium group</taxon>
        <taxon>Rhizobium</taxon>
    </lineage>
</organism>
<gene>
    <name evidence="5 8" type="primary">ureE</name>
    <name evidence="8" type="ORF">CCGE525_15865</name>
</gene>
<dbReference type="CDD" id="cd00571">
    <property type="entry name" value="UreE"/>
    <property type="match status" value="1"/>
</dbReference>
<keyword evidence="4 5" id="KW-0143">Chaperone</keyword>
<dbReference type="GO" id="GO:0006457">
    <property type="term" value="P:protein folding"/>
    <property type="evidence" value="ECO:0007669"/>
    <property type="project" value="InterPro"/>
</dbReference>
<feature type="region of interest" description="Disordered" evidence="6">
    <location>
        <begin position="140"/>
        <end position="176"/>
    </location>
</feature>
<dbReference type="Pfam" id="PF05194">
    <property type="entry name" value="UreE_C"/>
    <property type="match status" value="1"/>
</dbReference>
<dbReference type="HAMAP" id="MF_00822">
    <property type="entry name" value="UreE"/>
    <property type="match status" value="1"/>
</dbReference>
<dbReference type="GO" id="GO:0005737">
    <property type="term" value="C:cytoplasm"/>
    <property type="evidence" value="ECO:0007669"/>
    <property type="project" value="UniProtKB-SubCell"/>
</dbReference>
<proteinExistence type="inferred from homology"/>
<dbReference type="PIRSF" id="PIRSF036402">
    <property type="entry name" value="Ureas_acces_UreE"/>
    <property type="match status" value="1"/>
</dbReference>
<dbReference type="Gene3D" id="2.60.260.20">
    <property type="entry name" value="Urease metallochaperone UreE, N-terminal domain"/>
    <property type="match status" value="1"/>
</dbReference>
<dbReference type="RefSeq" id="WP_120705120.1">
    <property type="nucleotide sequence ID" value="NZ_CP032694.1"/>
</dbReference>
<keyword evidence="3 5" id="KW-0533">Nickel</keyword>
<keyword evidence="9" id="KW-1185">Reference proteome</keyword>
<evidence type="ECO:0000256" key="1">
    <source>
        <dbReference type="ARBA" id="ARBA00004496"/>
    </source>
</evidence>
<dbReference type="Proteomes" id="UP000282195">
    <property type="component" value="Chromosome"/>
</dbReference>
<evidence type="ECO:0000256" key="3">
    <source>
        <dbReference type="ARBA" id="ARBA00022596"/>
    </source>
</evidence>
<dbReference type="SUPFAM" id="SSF69737">
    <property type="entry name" value="Urease metallochaperone UreE, C-terminal domain"/>
    <property type="match status" value="1"/>
</dbReference>
<dbReference type="SMART" id="SM00988">
    <property type="entry name" value="UreE_N"/>
    <property type="match status" value="1"/>
</dbReference>
<dbReference type="InterPro" id="IPR004029">
    <property type="entry name" value="UreE_N"/>
</dbReference>
<name>A0A387FYA7_9HYPH</name>
<sequence length="176" mass="20095">MQRVTSYLPAGTPSSDPIDRVVLPHDLRHLRRKLLHLENGEMIMLDLKEPVLFANGDLLVREDGELIEIVAATEKLFEIKPRDRRHLIELAWHLGNRHLSAQIEEDRILILRDHVIRSMLEGLGATVKEVSEAFQPARGAYHAHGGHSHGHDHGHHDHGHNHDHGHDHDHHDHSDD</sequence>
<comment type="function">
    <text evidence="5">Involved in urease metallocenter assembly. Binds nickel. Probably functions as a nickel donor during metallocenter assembly.</text>
</comment>
<dbReference type="InterPro" id="IPR007864">
    <property type="entry name" value="UreE_C_dom"/>
</dbReference>
<evidence type="ECO:0000256" key="5">
    <source>
        <dbReference type="HAMAP-Rule" id="MF_00822"/>
    </source>
</evidence>
<comment type="similarity">
    <text evidence="5">Belongs to the UreE family.</text>
</comment>
<dbReference type="SUPFAM" id="SSF69287">
    <property type="entry name" value="Urease metallochaperone UreE, N-terminal domain"/>
    <property type="match status" value="1"/>
</dbReference>
<evidence type="ECO:0000259" key="7">
    <source>
        <dbReference type="SMART" id="SM00988"/>
    </source>
</evidence>
<dbReference type="KEGG" id="rjg:CCGE525_15865"/>
<dbReference type="AlphaFoldDB" id="A0A387FYA7"/>
<evidence type="ECO:0000256" key="4">
    <source>
        <dbReference type="ARBA" id="ARBA00023186"/>
    </source>
</evidence>
<dbReference type="GO" id="GO:0019627">
    <property type="term" value="P:urea metabolic process"/>
    <property type="evidence" value="ECO:0007669"/>
    <property type="project" value="InterPro"/>
</dbReference>
<evidence type="ECO:0000313" key="9">
    <source>
        <dbReference type="Proteomes" id="UP000282195"/>
    </source>
</evidence>
<reference evidence="8 9" key="1">
    <citation type="submission" date="2018-10" db="EMBL/GenBank/DDBJ databases">
        <title>Rhizobium etli, R. leguminosarum and a new Rhizobium genospecies from Phaseolus dumosus.</title>
        <authorList>
            <person name="Ramirez-Puebla S.T."/>
            <person name="Rogel-Hernandez M.A."/>
            <person name="Guerrero G."/>
            <person name="Ormeno-Orrillo E."/>
            <person name="Martinez-Romero J.C."/>
            <person name="Negrete-Yankelevich S."/>
            <person name="Martinez-Romero E."/>
        </authorList>
    </citation>
    <scope>NUCLEOTIDE SEQUENCE [LARGE SCALE GENOMIC DNA]</scope>
    <source>
        <strain evidence="8 9">CCGE525</strain>
    </source>
</reference>
<comment type="subcellular location">
    <subcellularLocation>
        <location evidence="1 5">Cytoplasm</location>
    </subcellularLocation>
</comment>
<dbReference type="Gene3D" id="3.30.70.790">
    <property type="entry name" value="UreE, C-terminal domain"/>
    <property type="match status" value="1"/>
</dbReference>
<dbReference type="OrthoDB" id="9802215at2"/>
<dbReference type="EMBL" id="CP032694">
    <property type="protein sequence ID" value="AYG60126.1"/>
    <property type="molecule type" value="Genomic_DNA"/>
</dbReference>
<dbReference type="GO" id="GO:0051082">
    <property type="term" value="F:unfolded protein binding"/>
    <property type="evidence" value="ECO:0007669"/>
    <property type="project" value="UniProtKB-UniRule"/>
</dbReference>
<dbReference type="InterPro" id="IPR036118">
    <property type="entry name" value="UreE_N_sf"/>
</dbReference>
<evidence type="ECO:0000256" key="6">
    <source>
        <dbReference type="SAM" id="MobiDB-lite"/>
    </source>
</evidence>
<dbReference type="Pfam" id="PF02814">
    <property type="entry name" value="UreE_N"/>
    <property type="match status" value="1"/>
</dbReference>
<accession>A0A387FYA7</accession>
<feature type="compositionally biased region" description="Basic and acidic residues" evidence="6">
    <location>
        <begin position="149"/>
        <end position="176"/>
    </location>
</feature>
<dbReference type="InterPro" id="IPR012406">
    <property type="entry name" value="UreE"/>
</dbReference>
<feature type="domain" description="UreE urease accessory N-terminal" evidence="7">
    <location>
        <begin position="3"/>
        <end position="67"/>
    </location>
</feature>